<feature type="transmembrane region" description="Helical" evidence="1">
    <location>
        <begin position="42"/>
        <end position="61"/>
    </location>
</feature>
<keyword evidence="1" id="KW-0812">Transmembrane</keyword>
<keyword evidence="1" id="KW-0472">Membrane</keyword>
<evidence type="ECO:0000256" key="1">
    <source>
        <dbReference type="SAM" id="Phobius"/>
    </source>
</evidence>
<sequence length="286" mass="33133">MCGITTIWIMPKYAYLGYIVIQELSTYILINSSPSNHDSFSQFTVLLGILGVFGFGVYMCVLNREDGIRFLGGAFKGYIIRCIFEGILGWFEFTPETNGYTGIIYLFSTKIILDINDLVNLVLELKWTNINFMWLFQRDACMQEWVDSSYTFPLNLNTIIFGWCPLFIGLSLGPENHLRIPCICTCVVSMILMHYVLRLRISIFVLSLRYQDEIHARKTLALLTHYRWAKKLDHRAKKLRRKRLFKVVLRLPILLKRLQLETAETAYAPGGSGYVLAEHNFNRLCN</sequence>
<protein>
    <submittedName>
        <fullName evidence="2">Uncharacterized protein</fullName>
    </submittedName>
</protein>
<keyword evidence="1" id="KW-1133">Transmembrane helix</keyword>
<feature type="transmembrane region" description="Helical" evidence="1">
    <location>
        <begin position="12"/>
        <end position="30"/>
    </location>
</feature>
<feature type="transmembrane region" description="Helical" evidence="1">
    <location>
        <begin position="152"/>
        <end position="172"/>
    </location>
</feature>
<accession>A0A5J6VJY2</accession>
<organism evidence="2">
    <name type="scientific">Megaviridae environmental sample</name>
    <dbReference type="NCBI Taxonomy" id="1737588"/>
    <lineage>
        <taxon>Viruses</taxon>
        <taxon>Varidnaviria</taxon>
        <taxon>Bamfordvirae</taxon>
        <taxon>Nucleocytoviricota</taxon>
        <taxon>Megaviricetes</taxon>
        <taxon>Imitervirales</taxon>
        <taxon>Mimiviridae</taxon>
        <taxon>environmental samples</taxon>
    </lineage>
</organism>
<name>A0A5J6VJY2_9VIRU</name>
<feature type="transmembrane region" description="Helical" evidence="1">
    <location>
        <begin position="178"/>
        <end position="197"/>
    </location>
</feature>
<reference evidence="2" key="1">
    <citation type="journal article" date="2019" name="Philos. Trans. R. Soc. Lond., B, Biol. Sci.">
        <title>Targeted metagenomic recovery of four divergent viruses reveals shared and distinctive characteristics of giant viruses of marine eukaryotes.</title>
        <authorList>
            <person name="Needham D.M."/>
            <person name="Poirier C."/>
            <person name="Hehenberger E."/>
            <person name="Jimenez V."/>
            <person name="Swalwell J.E."/>
            <person name="Santoro A.E."/>
            <person name="Worden A.Z."/>
        </authorList>
    </citation>
    <scope>NUCLEOTIDE SEQUENCE</scope>
    <source>
        <strain evidence="2">OPacV-662</strain>
    </source>
</reference>
<evidence type="ECO:0000313" key="2">
    <source>
        <dbReference type="EMBL" id="QFG74088.1"/>
    </source>
</evidence>
<dbReference type="EMBL" id="MN448277">
    <property type="protein sequence ID" value="QFG74088.1"/>
    <property type="molecule type" value="Genomic_DNA"/>
</dbReference>
<proteinExistence type="predicted"/>